<proteinExistence type="predicted"/>
<accession>A0A9P8T084</accession>
<comment type="caution">
    <text evidence="1">The sequence shown here is derived from an EMBL/GenBank/DDBJ whole genome shotgun (WGS) entry which is preliminary data.</text>
</comment>
<dbReference type="EMBL" id="JAEUBD010001468">
    <property type="protein sequence ID" value="KAH3660620.1"/>
    <property type="molecule type" value="Genomic_DNA"/>
</dbReference>
<reference evidence="1" key="1">
    <citation type="journal article" date="2021" name="Open Biol.">
        <title>Shared evolutionary footprints suggest mitochondrial oxidative damage underlies multiple complex I losses in fungi.</title>
        <authorList>
            <person name="Schikora-Tamarit M.A."/>
            <person name="Marcet-Houben M."/>
            <person name="Nosek J."/>
            <person name="Gabaldon T."/>
        </authorList>
    </citation>
    <scope>NUCLEOTIDE SEQUENCE</scope>
    <source>
        <strain evidence="1">NCAIM Y.01608</strain>
    </source>
</reference>
<dbReference type="AlphaFoldDB" id="A0A9P8T084"/>
<protein>
    <submittedName>
        <fullName evidence="1">Uncharacterized protein</fullName>
    </submittedName>
</protein>
<gene>
    <name evidence="1" type="ORF">OGATHE_004952</name>
</gene>
<reference evidence="1" key="2">
    <citation type="submission" date="2021-01" db="EMBL/GenBank/DDBJ databases">
        <authorList>
            <person name="Schikora-Tamarit M.A."/>
        </authorList>
    </citation>
    <scope>NUCLEOTIDE SEQUENCE</scope>
    <source>
        <strain evidence="1">NCAIM Y.01608</strain>
    </source>
</reference>
<organism evidence="1 2">
    <name type="scientific">Ogataea polymorpha</name>
    <dbReference type="NCBI Taxonomy" id="460523"/>
    <lineage>
        <taxon>Eukaryota</taxon>
        <taxon>Fungi</taxon>
        <taxon>Dikarya</taxon>
        <taxon>Ascomycota</taxon>
        <taxon>Saccharomycotina</taxon>
        <taxon>Pichiomycetes</taxon>
        <taxon>Pichiales</taxon>
        <taxon>Pichiaceae</taxon>
        <taxon>Ogataea</taxon>
    </lineage>
</organism>
<name>A0A9P8T084_9ASCO</name>
<evidence type="ECO:0000313" key="2">
    <source>
        <dbReference type="Proteomes" id="UP000788993"/>
    </source>
</evidence>
<evidence type="ECO:0000313" key="1">
    <source>
        <dbReference type="EMBL" id="KAH3660620.1"/>
    </source>
</evidence>
<sequence>MLDPDDLTVHVGEQEKKVCVAHSSSDGRKRIVIAKFDLLRRNCIILVDNGDNSHVQQLDQGIFSVSKLRKIRDVVPGEQDLSSLLIAVTEHAVPQRLELTLSQCGKRLHGR</sequence>
<keyword evidence="2" id="KW-1185">Reference proteome</keyword>
<dbReference type="Proteomes" id="UP000788993">
    <property type="component" value="Unassembled WGS sequence"/>
</dbReference>